<dbReference type="AlphaFoldDB" id="A0A1F8FA57"/>
<dbReference type="EMBL" id="MGJP01000017">
    <property type="protein sequence ID" value="OGN10071.1"/>
    <property type="molecule type" value="Genomic_DNA"/>
</dbReference>
<dbReference type="Proteomes" id="UP000177167">
    <property type="component" value="Unassembled WGS sequence"/>
</dbReference>
<accession>A0A1F8FA57</accession>
<gene>
    <name evidence="2" type="ORF">A3J46_06930</name>
</gene>
<dbReference type="PANTHER" id="PTHR19328">
    <property type="entry name" value="HEDGEHOG-INTERACTING PROTEIN"/>
    <property type="match status" value="1"/>
</dbReference>
<name>A0A1F8FA57_9BACT</name>
<evidence type="ECO:0000259" key="1">
    <source>
        <dbReference type="Pfam" id="PF22807"/>
    </source>
</evidence>
<dbReference type="PANTHER" id="PTHR19328:SF53">
    <property type="entry name" value="MEMBRANE PROTEIN"/>
    <property type="match status" value="1"/>
</dbReference>
<protein>
    <recommendedName>
        <fullName evidence="1">Pyrroloquinoline quinone-dependent pyranose dehydrogenase beta-propeller domain-containing protein</fullName>
    </recommendedName>
</protein>
<evidence type="ECO:0000313" key="2">
    <source>
        <dbReference type="EMBL" id="OGN10071.1"/>
    </source>
</evidence>
<sequence length="425" mass="47539">MKKIVSLVVLLIAAGGIYWFLLRDRPVGQPVSKPNINNNEDGLGFLSVPEGFKISLAADGLDNPRVIAFDEKNRILVSETKAGRVSVLEDKDKDGEYEDKQTLIKDLMSPHGLAFFVSGNTTYLYIAETHQVVRYPYNINTGKLTETIGENIATLPSDGRHVTRTISFGPNWRDKNLVKGQEFLGGFYSSLKLYISVGSSCDVCEETTWKRGAILESDPDGTFTGEFAGGLRNAVFFTFHPETYEIWATDMGRDNLGDDLPPDEINIVKVADPKQHKFGARRFGWPFCYGNKVKDNTFNPEKVERIDIPTNCSETDAPVIEIPAHSAPLGLAFVDSDKWPKDWQKDLLVAYHGSWNRSEPTGYKIVRFKVDKNGKVFETEDFITGWLSQNKKKVYGRPVDLKFGPDGALYVSDDAAGIIYKLESK</sequence>
<reference evidence="2 3" key="1">
    <citation type="journal article" date="2016" name="Nat. Commun.">
        <title>Thousands of microbial genomes shed light on interconnected biogeochemical processes in an aquifer system.</title>
        <authorList>
            <person name="Anantharaman K."/>
            <person name="Brown C.T."/>
            <person name="Hug L.A."/>
            <person name="Sharon I."/>
            <person name="Castelle C.J."/>
            <person name="Probst A.J."/>
            <person name="Thomas B.C."/>
            <person name="Singh A."/>
            <person name="Wilkins M.J."/>
            <person name="Karaoz U."/>
            <person name="Brodie E.L."/>
            <person name="Williams K.H."/>
            <person name="Hubbard S.S."/>
            <person name="Banfield J.F."/>
        </authorList>
    </citation>
    <scope>NUCLEOTIDE SEQUENCE [LARGE SCALE GENOMIC DNA]</scope>
</reference>
<evidence type="ECO:0000313" key="3">
    <source>
        <dbReference type="Proteomes" id="UP000177167"/>
    </source>
</evidence>
<dbReference type="Pfam" id="PF22807">
    <property type="entry name" value="TrAA12"/>
    <property type="match status" value="1"/>
</dbReference>
<dbReference type="SUPFAM" id="SSF50952">
    <property type="entry name" value="Soluble quinoprotein glucose dehydrogenase"/>
    <property type="match status" value="1"/>
</dbReference>
<dbReference type="InterPro" id="IPR011042">
    <property type="entry name" value="6-blade_b-propeller_TolB-like"/>
</dbReference>
<feature type="domain" description="Pyrroloquinoline quinone-dependent pyranose dehydrogenase beta-propeller" evidence="1">
    <location>
        <begin position="47"/>
        <end position="423"/>
    </location>
</feature>
<proteinExistence type="predicted"/>
<dbReference type="InterPro" id="IPR054539">
    <property type="entry name" value="Beta-prop_PDH"/>
</dbReference>
<dbReference type="InterPro" id="IPR011041">
    <property type="entry name" value="Quinoprot_gluc/sorb_DH_b-prop"/>
</dbReference>
<organism evidence="2 3">
    <name type="scientific">Candidatus Yanofskybacteria bacterium RIFCSPHIGHO2_02_FULL_41_11</name>
    <dbReference type="NCBI Taxonomy" id="1802675"/>
    <lineage>
        <taxon>Bacteria</taxon>
        <taxon>Candidatus Yanofskyibacteriota</taxon>
    </lineage>
</organism>
<dbReference type="Gene3D" id="2.120.10.30">
    <property type="entry name" value="TolB, C-terminal domain"/>
    <property type="match status" value="1"/>
</dbReference>
<comment type="caution">
    <text evidence="2">The sequence shown here is derived from an EMBL/GenBank/DDBJ whole genome shotgun (WGS) entry which is preliminary data.</text>
</comment>